<sequence>MSTESSSPPRWKYDVFLSFRGEDTRKGFTDHLYTALDDKGITTFRDDPELHKGEDISPALFAAIKESRFALIVLSQNYASSTWCLEELVRILECMKAREAVLPIFYDIDPSVVRKQTGIFGEAFANLEERFSDDKEKVRRWRSALTEVASFSGWNSKEWYESKLIRDIVEVIWKKLQPTSFSYAENLVGIYLRLQPVNLLLGAGVDDVRFIGIWGMGGIGKTTIVRAVYERISRQFEFSFLLTNVRDFVEKSGLLNLQKQLLSGIWTKKADISDLHEGATIIRRLLGHRKVLLILDDVNHSSHLKFLAGNQEWFGSGSRVLITTRDEHLLIEHEVERRLKVEELNDEDSLLLFSRKAFKKGYPEEDFLDLSKSFINYAKGLPLALEVLGSFLYGRDLSEWKSALRKLGTVCNLEIFDILKTSYDGLDDEEKKIFLDISCFFCGEEKDRVTEILISCDVSATIGIKVLMERSLLTILHGRLWMHDLLKKMGREIVRQESTKEPGRRSRLWLLEDVKHVLTKNTGTEAIEGIILDSTELGVTARVNAKSFLMMNRLRYLVIKNGNLPNGLECLPDSLRILNWTGYPLKSLPSHFNPEKLLELNMCHSCIEHFPMEIEPLYNLKTVKLNNSLNLVNTPSFKGMPHLELLFLEGCTRLYEVDPGIEVLDKLTMLNLKDCKNVVHFASSVRGLKSLKVLNLSGCSKLKKLPGDMGHLESLEELRVNGTGIRELPSSDGMLERLALLKMVDCTDLVCLPVSVGGLKSLKVVNISGCLKLDKLPKELGRIACLEEVDASGTSIRELPCSIGMLEGLVSMSLRDCKHLVCLPSSVGGLKSLKDLNLSGCSKLDKLPNEFGFVACLEKLDVSGSRIRELPCSIGMLEGLVSMSLRDCKHLECLPSSVGGLKSLKDLNLSGCSKLDKLPDELGLVACLEKFDVSGSGIREVPSFVGLLKNLKEFSLAGCKGQSPQSWNMMLNPFQLLRKRSHTPAGLSLASLSGLHSLTKLNLSDCNLYEIPSDFGCLSLLRELNLSKNQFVRLPESIGQLSRLEWLYLDSCCKLQTLPELPTHPWVNTSNCISLHTLSNQIGKLMGVNCFKMVENESCKSTALSLLTRYLKFQHCTSSGFTRDFHFVAPGDEIPEWYNHQSMGSWITVELHPGWFTNKWMGFAFCVVFRVLKPLPPLVRWSIQCSLKLESQRKSLCCFWSRFWGTVGSTSVGSHLVLLWAP</sequence>
<dbReference type="InterPro" id="IPR027417">
    <property type="entry name" value="P-loop_NTPase"/>
</dbReference>
<dbReference type="FunFam" id="3.40.50.10140:FF:000007">
    <property type="entry name" value="Disease resistance protein (TIR-NBS-LRR class)"/>
    <property type="match status" value="1"/>
</dbReference>
<dbReference type="InterPro" id="IPR001611">
    <property type="entry name" value="Leu-rich_rpt"/>
</dbReference>
<keyword evidence="5" id="KW-0611">Plant defense</keyword>
<dbReference type="InterPro" id="IPR002182">
    <property type="entry name" value="NB-ARC"/>
</dbReference>
<feature type="domain" description="TIR" evidence="8">
    <location>
        <begin position="11"/>
        <end position="180"/>
    </location>
</feature>
<comment type="catalytic activity">
    <reaction evidence="7">
        <text>NAD(+) + H2O = ADP-D-ribose + nicotinamide + H(+)</text>
        <dbReference type="Rhea" id="RHEA:16301"/>
        <dbReference type="ChEBI" id="CHEBI:15377"/>
        <dbReference type="ChEBI" id="CHEBI:15378"/>
        <dbReference type="ChEBI" id="CHEBI:17154"/>
        <dbReference type="ChEBI" id="CHEBI:57540"/>
        <dbReference type="ChEBI" id="CHEBI:57967"/>
        <dbReference type="EC" id="3.2.2.6"/>
    </reaction>
    <physiologicalReaction direction="left-to-right" evidence="7">
        <dbReference type="Rhea" id="RHEA:16302"/>
    </physiologicalReaction>
</comment>
<dbReference type="EMBL" id="PDCK01000044">
    <property type="protein sequence ID" value="PRQ22400.1"/>
    <property type="molecule type" value="Genomic_DNA"/>
</dbReference>
<evidence type="ECO:0000256" key="4">
    <source>
        <dbReference type="ARBA" id="ARBA00022801"/>
    </source>
</evidence>
<proteinExistence type="predicted"/>
<dbReference type="Proteomes" id="UP000238479">
    <property type="component" value="Chromosome 6"/>
</dbReference>
<dbReference type="InterPro" id="IPR035897">
    <property type="entry name" value="Toll_tir_struct_dom_sf"/>
</dbReference>
<dbReference type="GO" id="GO:0006952">
    <property type="term" value="P:defense response"/>
    <property type="evidence" value="ECO:0007669"/>
    <property type="project" value="UniProtKB-KW"/>
</dbReference>
<dbReference type="Gene3D" id="3.40.50.300">
    <property type="entry name" value="P-loop containing nucleotide triphosphate hydrolases"/>
    <property type="match status" value="1"/>
</dbReference>
<dbReference type="Gramene" id="PRQ22400">
    <property type="protein sequence ID" value="PRQ22400"/>
    <property type="gene ID" value="RchiOBHm_Chr6g0249881"/>
</dbReference>
<dbReference type="AlphaFoldDB" id="A0A2P6PKG6"/>
<name>A0A2P6PKG6_ROSCH</name>
<dbReference type="InterPro" id="IPR055414">
    <property type="entry name" value="LRR_R13L4/SHOC2-like"/>
</dbReference>
<dbReference type="Pfam" id="PF23598">
    <property type="entry name" value="LRR_14"/>
    <property type="match status" value="1"/>
</dbReference>
<organism evidence="9 10">
    <name type="scientific">Rosa chinensis</name>
    <name type="common">China rose</name>
    <dbReference type="NCBI Taxonomy" id="74649"/>
    <lineage>
        <taxon>Eukaryota</taxon>
        <taxon>Viridiplantae</taxon>
        <taxon>Streptophyta</taxon>
        <taxon>Embryophyta</taxon>
        <taxon>Tracheophyta</taxon>
        <taxon>Spermatophyta</taxon>
        <taxon>Magnoliopsida</taxon>
        <taxon>eudicotyledons</taxon>
        <taxon>Gunneridae</taxon>
        <taxon>Pentapetalae</taxon>
        <taxon>rosids</taxon>
        <taxon>fabids</taxon>
        <taxon>Rosales</taxon>
        <taxon>Rosaceae</taxon>
        <taxon>Rosoideae</taxon>
        <taxon>Rosoideae incertae sedis</taxon>
        <taxon>Rosa</taxon>
    </lineage>
</organism>
<dbReference type="PROSITE" id="PS51450">
    <property type="entry name" value="LRR"/>
    <property type="match status" value="1"/>
</dbReference>
<dbReference type="InterPro" id="IPR003591">
    <property type="entry name" value="Leu-rich_rpt_typical-subtyp"/>
</dbReference>
<accession>A0A2P6PKG6</accession>
<gene>
    <name evidence="9" type="ORF">RchiOBHm_Chr6g0249881</name>
</gene>
<dbReference type="Pfam" id="PF20160">
    <property type="entry name" value="C-JID"/>
    <property type="match status" value="1"/>
</dbReference>
<dbReference type="InterPro" id="IPR032675">
    <property type="entry name" value="LRR_dom_sf"/>
</dbReference>
<keyword evidence="9" id="KW-0675">Receptor</keyword>
<dbReference type="SMART" id="SM00255">
    <property type="entry name" value="TIR"/>
    <property type="match status" value="1"/>
</dbReference>
<dbReference type="Pfam" id="PF00931">
    <property type="entry name" value="NB-ARC"/>
    <property type="match status" value="1"/>
</dbReference>
<dbReference type="SUPFAM" id="SSF52058">
    <property type="entry name" value="L domain-like"/>
    <property type="match status" value="2"/>
</dbReference>
<dbReference type="GO" id="GO:0051707">
    <property type="term" value="P:response to other organism"/>
    <property type="evidence" value="ECO:0007669"/>
    <property type="project" value="UniProtKB-ARBA"/>
</dbReference>
<comment type="caution">
    <text evidence="9">The sequence shown here is derived from an EMBL/GenBank/DDBJ whole genome shotgun (WGS) entry which is preliminary data.</text>
</comment>
<dbReference type="Gene3D" id="3.40.50.10140">
    <property type="entry name" value="Toll/interleukin-1 receptor homology (TIR) domain"/>
    <property type="match status" value="1"/>
</dbReference>
<dbReference type="GO" id="GO:0007165">
    <property type="term" value="P:signal transduction"/>
    <property type="evidence" value="ECO:0007669"/>
    <property type="project" value="InterPro"/>
</dbReference>
<dbReference type="Gene3D" id="1.10.8.430">
    <property type="entry name" value="Helical domain of apoptotic protease-activating factors"/>
    <property type="match status" value="1"/>
</dbReference>
<evidence type="ECO:0000259" key="8">
    <source>
        <dbReference type="PROSITE" id="PS50104"/>
    </source>
</evidence>
<keyword evidence="4 9" id="KW-0378">Hydrolase</keyword>
<dbReference type="Gene3D" id="3.80.10.10">
    <property type="entry name" value="Ribonuclease Inhibitor"/>
    <property type="match status" value="3"/>
</dbReference>
<dbReference type="SMART" id="SM00369">
    <property type="entry name" value="LRR_TYP"/>
    <property type="match status" value="5"/>
</dbReference>
<dbReference type="SUPFAM" id="SSF52540">
    <property type="entry name" value="P-loop containing nucleoside triphosphate hydrolases"/>
    <property type="match status" value="1"/>
</dbReference>
<protein>
    <recommendedName>
        <fullName evidence="1">ADP-ribosyl cyclase/cyclic ADP-ribose hydrolase</fullName>
        <ecNumber evidence="1">3.2.2.6</ecNumber>
    </recommendedName>
</protein>
<dbReference type="PRINTS" id="PR00364">
    <property type="entry name" value="DISEASERSIST"/>
</dbReference>
<evidence type="ECO:0000313" key="9">
    <source>
        <dbReference type="EMBL" id="PRQ22400.1"/>
    </source>
</evidence>
<evidence type="ECO:0000256" key="5">
    <source>
        <dbReference type="ARBA" id="ARBA00022821"/>
    </source>
</evidence>
<keyword evidence="3" id="KW-0677">Repeat</keyword>
<dbReference type="GO" id="GO:0043531">
    <property type="term" value="F:ADP binding"/>
    <property type="evidence" value="ECO:0007669"/>
    <property type="project" value="InterPro"/>
</dbReference>
<dbReference type="InterPro" id="IPR000157">
    <property type="entry name" value="TIR_dom"/>
</dbReference>
<dbReference type="OrthoDB" id="1217440at2759"/>
<evidence type="ECO:0000256" key="1">
    <source>
        <dbReference type="ARBA" id="ARBA00011982"/>
    </source>
</evidence>
<evidence type="ECO:0000256" key="3">
    <source>
        <dbReference type="ARBA" id="ARBA00022737"/>
    </source>
</evidence>
<dbReference type="PANTHER" id="PTHR11017:SF527">
    <property type="entry name" value="TMV RESISTANCE PROTEIN N-LIKE"/>
    <property type="match status" value="1"/>
</dbReference>
<dbReference type="InterPro" id="IPR044974">
    <property type="entry name" value="Disease_R_plants"/>
</dbReference>
<dbReference type="OMA" id="WRILCKE"/>
<dbReference type="GO" id="GO:0061809">
    <property type="term" value="F:NAD+ nucleosidase activity, cyclic ADP-ribose generating"/>
    <property type="evidence" value="ECO:0007669"/>
    <property type="project" value="UniProtKB-EC"/>
</dbReference>
<evidence type="ECO:0000256" key="2">
    <source>
        <dbReference type="ARBA" id="ARBA00022614"/>
    </source>
</evidence>
<dbReference type="InterPro" id="IPR042197">
    <property type="entry name" value="Apaf_helical"/>
</dbReference>
<dbReference type="InterPro" id="IPR058192">
    <property type="entry name" value="WHD_ROQ1-like"/>
</dbReference>
<keyword evidence="10" id="KW-1185">Reference proteome</keyword>
<dbReference type="PANTHER" id="PTHR11017">
    <property type="entry name" value="LEUCINE-RICH REPEAT-CONTAINING PROTEIN"/>
    <property type="match status" value="1"/>
</dbReference>
<dbReference type="SUPFAM" id="SSF52200">
    <property type="entry name" value="Toll/Interleukin receptor TIR domain"/>
    <property type="match status" value="1"/>
</dbReference>
<dbReference type="PROSITE" id="PS50104">
    <property type="entry name" value="TIR"/>
    <property type="match status" value="1"/>
</dbReference>
<evidence type="ECO:0000256" key="7">
    <source>
        <dbReference type="ARBA" id="ARBA00047304"/>
    </source>
</evidence>
<keyword evidence="2" id="KW-0433">Leucine-rich repeat</keyword>
<keyword evidence="6" id="KW-0520">NAD</keyword>
<reference evidence="9 10" key="1">
    <citation type="journal article" date="2018" name="Nat. Genet.">
        <title>The Rosa genome provides new insights in the design of modern roses.</title>
        <authorList>
            <person name="Bendahmane M."/>
        </authorList>
    </citation>
    <scope>NUCLEOTIDE SEQUENCE [LARGE SCALE GENOMIC DNA]</scope>
    <source>
        <strain evidence="10">cv. Old Blush</strain>
    </source>
</reference>
<evidence type="ECO:0000313" key="10">
    <source>
        <dbReference type="Proteomes" id="UP000238479"/>
    </source>
</evidence>
<dbReference type="Pfam" id="PF13855">
    <property type="entry name" value="LRR_8"/>
    <property type="match status" value="1"/>
</dbReference>
<dbReference type="Pfam" id="PF23282">
    <property type="entry name" value="WHD_ROQ1"/>
    <property type="match status" value="1"/>
</dbReference>
<evidence type="ECO:0000256" key="6">
    <source>
        <dbReference type="ARBA" id="ARBA00023027"/>
    </source>
</evidence>
<dbReference type="InterPro" id="IPR045344">
    <property type="entry name" value="C-JID"/>
</dbReference>
<dbReference type="EC" id="3.2.2.6" evidence="1"/>
<dbReference type="Pfam" id="PF01582">
    <property type="entry name" value="TIR"/>
    <property type="match status" value="1"/>
</dbReference>